<evidence type="ECO:0000256" key="2">
    <source>
        <dbReference type="SAM" id="SignalP"/>
    </source>
</evidence>
<reference evidence="3 4" key="1">
    <citation type="journal article" date="2018" name="Genome Biol.">
        <title>SKESA: strategic k-mer extension for scrupulous assemblies.</title>
        <authorList>
            <person name="Souvorov A."/>
            <person name="Agarwala R."/>
            <person name="Lipman D.J."/>
        </authorList>
    </citation>
    <scope>NUCLEOTIDE SEQUENCE [LARGE SCALE GENOMIC DNA]</scope>
    <source>
        <strain evidence="4">ecoli[ST-405]</strain>
    </source>
</reference>
<dbReference type="Gene3D" id="2.60.40.1570">
    <property type="entry name" value="Dr adhesin"/>
    <property type="match status" value="1"/>
</dbReference>
<evidence type="ECO:0000256" key="1">
    <source>
        <dbReference type="ARBA" id="ARBA00022729"/>
    </source>
</evidence>
<dbReference type="EMBL" id="DABGKQ010000005">
    <property type="protein sequence ID" value="HAJ5804155.1"/>
    <property type="molecule type" value="Genomic_DNA"/>
</dbReference>
<dbReference type="InterPro" id="IPR037028">
    <property type="entry name" value="Dr_adhesin_sf"/>
</dbReference>
<protein>
    <submittedName>
        <fullName evidence="3">Dr family adhesin structural subunit</fullName>
    </submittedName>
</protein>
<dbReference type="Pfam" id="PF12393">
    <property type="entry name" value="Dr_adhesin"/>
    <property type="match status" value="1"/>
</dbReference>
<dbReference type="Pfam" id="PF04619">
    <property type="entry name" value="Adhesin_Dr"/>
    <property type="match status" value="1"/>
</dbReference>
<keyword evidence="1 2" id="KW-0732">Signal</keyword>
<evidence type="ECO:0000313" key="4">
    <source>
        <dbReference type="Proteomes" id="UP000842519"/>
    </source>
</evidence>
<dbReference type="InterPro" id="IPR008966">
    <property type="entry name" value="Adhesion_dom_sf"/>
</dbReference>
<proteinExistence type="predicted"/>
<name>A0AAN5G1U9_ECOLX</name>
<feature type="chain" id="PRO_5042974976" evidence="2">
    <location>
        <begin position="22"/>
        <end position="161"/>
    </location>
</feature>
<gene>
    <name evidence="3" type="ORF">HLZ39_06555</name>
</gene>
<evidence type="ECO:0000313" key="3">
    <source>
        <dbReference type="EMBL" id="HAJ5804155.1"/>
    </source>
</evidence>
<comment type="caution">
    <text evidence="3">The sequence shown here is derived from an EMBL/GenBank/DDBJ whole genome shotgun (WGS) entry which is preliminary data.</text>
</comment>
<dbReference type="InterPro" id="IPR006713">
    <property type="entry name" value="Adhesin_Dr"/>
</dbReference>
<dbReference type="Proteomes" id="UP000842519">
    <property type="component" value="Unassembled WGS sequence"/>
</dbReference>
<organism evidence="3 4">
    <name type="scientific">Escherichia coli</name>
    <dbReference type="NCBI Taxonomy" id="562"/>
    <lineage>
        <taxon>Bacteria</taxon>
        <taxon>Pseudomonadati</taxon>
        <taxon>Pseudomonadota</taxon>
        <taxon>Gammaproteobacteria</taxon>
        <taxon>Enterobacterales</taxon>
        <taxon>Enterobacteriaceae</taxon>
        <taxon>Escherichia</taxon>
    </lineage>
</organism>
<dbReference type="RefSeq" id="WP_061307574.1">
    <property type="nucleotide sequence ID" value="NZ_BNJA01000001.1"/>
</dbReference>
<dbReference type="SUPFAM" id="SSF49401">
    <property type="entry name" value="Bacterial adhesins"/>
    <property type="match status" value="1"/>
</dbReference>
<sequence length="161" mass="17225">MKKLAIIGATSVMMMTGTAQANFTSSGTNGKVDLTITEECRVTVESKSESFLRSGLIANRHITNLGIQSTGCGTGQRVALKLGAGSYDDTNGAHMTHENGTDKLLVNMGSATGDGTQDGGVYYINRDGNWNGQMVFIVRNDQQHLPTGKYTLNLEGGFWTK</sequence>
<feature type="signal peptide" evidence="2">
    <location>
        <begin position="1"/>
        <end position="21"/>
    </location>
</feature>
<dbReference type="AlphaFoldDB" id="A0AAN5G1U9"/>
<accession>A0AAN5G1U9</accession>
<dbReference type="InterPro" id="IPR021020">
    <property type="entry name" value="Adhesin_Dr_signal_peptide"/>
</dbReference>